<dbReference type="InterPro" id="IPR039422">
    <property type="entry name" value="MarR/SlyA-like"/>
</dbReference>
<dbReference type="GO" id="GO:0003677">
    <property type="term" value="F:DNA binding"/>
    <property type="evidence" value="ECO:0007669"/>
    <property type="project" value="UniProtKB-KW"/>
</dbReference>
<feature type="domain" description="HTH marR-type" evidence="2">
    <location>
        <begin position="3"/>
        <end position="141"/>
    </location>
</feature>
<dbReference type="Gene3D" id="1.10.10.10">
    <property type="entry name" value="Winged helix-like DNA-binding domain superfamily/Winged helix DNA-binding domain"/>
    <property type="match status" value="1"/>
</dbReference>
<keyword evidence="1" id="KW-0238">DNA-binding</keyword>
<dbReference type="PROSITE" id="PS50995">
    <property type="entry name" value="HTH_MARR_2"/>
    <property type="match status" value="1"/>
</dbReference>
<dbReference type="Proteomes" id="UP000298246">
    <property type="component" value="Unassembled WGS sequence"/>
</dbReference>
<dbReference type="SUPFAM" id="SSF46785">
    <property type="entry name" value="Winged helix' DNA-binding domain"/>
    <property type="match status" value="1"/>
</dbReference>
<dbReference type="PANTHER" id="PTHR33164:SF43">
    <property type="entry name" value="HTH-TYPE TRANSCRIPTIONAL REPRESSOR YETL"/>
    <property type="match status" value="1"/>
</dbReference>
<gene>
    <name evidence="3" type="ORF">B5M42_24685</name>
</gene>
<dbReference type="InterPro" id="IPR036390">
    <property type="entry name" value="WH_DNA-bd_sf"/>
</dbReference>
<organism evidence="3 4">
    <name type="scientific">Paenibacillus athensensis</name>
    <dbReference type="NCBI Taxonomy" id="1967502"/>
    <lineage>
        <taxon>Bacteria</taxon>
        <taxon>Bacillati</taxon>
        <taxon>Bacillota</taxon>
        <taxon>Bacilli</taxon>
        <taxon>Bacillales</taxon>
        <taxon>Paenibacillaceae</taxon>
        <taxon>Paenibacillus</taxon>
    </lineage>
</organism>
<dbReference type="InterPro" id="IPR036388">
    <property type="entry name" value="WH-like_DNA-bd_sf"/>
</dbReference>
<dbReference type="PANTHER" id="PTHR33164">
    <property type="entry name" value="TRANSCRIPTIONAL REGULATOR, MARR FAMILY"/>
    <property type="match status" value="1"/>
</dbReference>
<proteinExistence type="predicted"/>
<protein>
    <submittedName>
        <fullName evidence="3">MarR family transcriptional regulator</fullName>
    </submittedName>
</protein>
<dbReference type="InterPro" id="IPR000835">
    <property type="entry name" value="HTH_MarR-typ"/>
</dbReference>
<dbReference type="EMBL" id="MYFO01000074">
    <property type="protein sequence ID" value="TFE82669.1"/>
    <property type="molecule type" value="Genomic_DNA"/>
</dbReference>
<dbReference type="GO" id="GO:0003700">
    <property type="term" value="F:DNA-binding transcription factor activity"/>
    <property type="evidence" value="ECO:0007669"/>
    <property type="project" value="InterPro"/>
</dbReference>
<evidence type="ECO:0000259" key="2">
    <source>
        <dbReference type="PROSITE" id="PS50995"/>
    </source>
</evidence>
<name>A0A4Y8PPY6_9BACL</name>
<dbReference type="OrthoDB" id="2314798at2"/>
<evidence type="ECO:0000313" key="3">
    <source>
        <dbReference type="EMBL" id="TFE82669.1"/>
    </source>
</evidence>
<accession>A0A4Y8PPY6</accession>
<dbReference type="SMART" id="SM00347">
    <property type="entry name" value="HTH_MARR"/>
    <property type="match status" value="1"/>
</dbReference>
<dbReference type="RefSeq" id="WP_134757800.1">
    <property type="nucleotide sequence ID" value="NZ_MYFO02000001.1"/>
</dbReference>
<dbReference type="AlphaFoldDB" id="A0A4Y8PPY6"/>
<dbReference type="GO" id="GO:0006950">
    <property type="term" value="P:response to stress"/>
    <property type="evidence" value="ECO:0007669"/>
    <property type="project" value="TreeGrafter"/>
</dbReference>
<evidence type="ECO:0000256" key="1">
    <source>
        <dbReference type="ARBA" id="ARBA00023125"/>
    </source>
</evidence>
<reference evidence="3 4" key="1">
    <citation type="submission" date="2017-03" db="EMBL/GenBank/DDBJ databases">
        <title>Isolation of Levoglucosan Utilizing Bacteria.</title>
        <authorList>
            <person name="Arya A.S."/>
        </authorList>
    </citation>
    <scope>NUCLEOTIDE SEQUENCE [LARGE SCALE GENOMIC DNA]</scope>
    <source>
        <strain evidence="3 4">MEC069</strain>
    </source>
</reference>
<keyword evidence="4" id="KW-1185">Reference proteome</keyword>
<comment type="caution">
    <text evidence="3">The sequence shown here is derived from an EMBL/GenBank/DDBJ whole genome shotgun (WGS) entry which is preliminary data.</text>
</comment>
<sequence length="141" mass="16036">MEQSALFQQIVGLIAAIHRGTHEMTSTVKPDDVTPLQYQMLEYIWLHPLVTLSEISDCLHISMPNTSRELKKLTEKQLCEKIADNDDRRKSYIQLSPKGAALMGQAFRELEAQFARQWAGASPDELREIGQAVDVLRKIFP</sequence>
<dbReference type="Pfam" id="PF12802">
    <property type="entry name" value="MarR_2"/>
    <property type="match status" value="1"/>
</dbReference>
<evidence type="ECO:0000313" key="4">
    <source>
        <dbReference type="Proteomes" id="UP000298246"/>
    </source>
</evidence>